<dbReference type="GO" id="GO:0005829">
    <property type="term" value="C:cytosol"/>
    <property type="evidence" value="ECO:0007669"/>
    <property type="project" value="TreeGrafter"/>
</dbReference>
<dbReference type="KEGG" id="sgn:SGRA_1570"/>
<accession>H6L9U2</accession>
<evidence type="ECO:0000313" key="10">
    <source>
        <dbReference type="Proteomes" id="UP000007519"/>
    </source>
</evidence>
<evidence type="ECO:0000256" key="2">
    <source>
        <dbReference type="ARBA" id="ARBA00007634"/>
    </source>
</evidence>
<dbReference type="NCBIfam" id="TIGR00029">
    <property type="entry name" value="S20"/>
    <property type="match status" value="1"/>
</dbReference>
<dbReference type="Pfam" id="PF01649">
    <property type="entry name" value="Ribosomal_S20p"/>
    <property type="match status" value="1"/>
</dbReference>
<proteinExistence type="inferred from homology"/>
<dbReference type="EMBL" id="CP002831">
    <property type="protein sequence ID" value="AFC24305.1"/>
    <property type="molecule type" value="Genomic_DNA"/>
</dbReference>
<dbReference type="eggNOG" id="COG0268">
    <property type="taxonomic scope" value="Bacteria"/>
</dbReference>
<dbReference type="HAMAP" id="MF_00500">
    <property type="entry name" value="Ribosomal_bS20"/>
    <property type="match status" value="1"/>
</dbReference>
<dbReference type="GO" id="GO:0003735">
    <property type="term" value="F:structural constituent of ribosome"/>
    <property type="evidence" value="ECO:0007669"/>
    <property type="project" value="InterPro"/>
</dbReference>
<dbReference type="InterPro" id="IPR036510">
    <property type="entry name" value="Ribosomal_bS20_sf"/>
</dbReference>
<dbReference type="GO" id="GO:0006412">
    <property type="term" value="P:translation"/>
    <property type="evidence" value="ECO:0007669"/>
    <property type="project" value="UniProtKB-UniRule"/>
</dbReference>
<evidence type="ECO:0000256" key="5">
    <source>
        <dbReference type="ARBA" id="ARBA00022980"/>
    </source>
</evidence>
<keyword evidence="5 8" id="KW-0689">Ribosomal protein</keyword>
<evidence type="ECO:0000256" key="3">
    <source>
        <dbReference type="ARBA" id="ARBA00022730"/>
    </source>
</evidence>
<dbReference type="SUPFAM" id="SSF46992">
    <property type="entry name" value="Ribosomal protein S20"/>
    <property type="match status" value="1"/>
</dbReference>
<keyword evidence="4 8" id="KW-0694">RNA-binding</keyword>
<reference evidence="9 10" key="1">
    <citation type="journal article" date="2012" name="Stand. Genomic Sci.">
        <title>Complete genome sequencing and analysis of Saprospira grandis str. Lewin, a predatory marine bacterium.</title>
        <authorList>
            <person name="Saw J.H."/>
            <person name="Yuryev A."/>
            <person name="Kanbe M."/>
            <person name="Hou S."/>
            <person name="Young A.G."/>
            <person name="Aizawa S."/>
            <person name="Alam M."/>
        </authorList>
    </citation>
    <scope>NUCLEOTIDE SEQUENCE [LARGE SCALE GENOMIC DNA]</scope>
    <source>
        <strain evidence="9 10">Lewin</strain>
    </source>
</reference>
<sequence>MANHKSAKKRIRQTAKRRVHNRFYKKTTRSAIKRLRSITEKSDAEKFLPKVVSMIDRLAKKNQVHKNKAANLKSKLTSYVNNL</sequence>
<dbReference type="GO" id="GO:0070181">
    <property type="term" value="F:small ribosomal subunit rRNA binding"/>
    <property type="evidence" value="ECO:0007669"/>
    <property type="project" value="TreeGrafter"/>
</dbReference>
<evidence type="ECO:0000256" key="7">
    <source>
        <dbReference type="ARBA" id="ARBA00035136"/>
    </source>
</evidence>
<comment type="similarity">
    <text evidence="2 8">Belongs to the bacterial ribosomal protein bS20 family.</text>
</comment>
<dbReference type="InterPro" id="IPR002583">
    <property type="entry name" value="Ribosomal_bS20"/>
</dbReference>
<keyword evidence="3 8" id="KW-0699">rRNA-binding</keyword>
<dbReference type="Gene3D" id="1.20.58.110">
    <property type="entry name" value="Ribosomal protein S20"/>
    <property type="match status" value="1"/>
</dbReference>
<evidence type="ECO:0000313" key="9">
    <source>
        <dbReference type="EMBL" id="AFC24305.1"/>
    </source>
</evidence>
<evidence type="ECO:0000256" key="4">
    <source>
        <dbReference type="ARBA" id="ARBA00022884"/>
    </source>
</evidence>
<dbReference type="RefSeq" id="WP_015691941.1">
    <property type="nucleotide sequence ID" value="NC_016940.1"/>
</dbReference>
<dbReference type="STRING" id="984262.SGRA_1570"/>
<dbReference type="PANTHER" id="PTHR33398">
    <property type="entry name" value="30S RIBOSOMAL PROTEIN S20"/>
    <property type="match status" value="1"/>
</dbReference>
<dbReference type="HOGENOM" id="CLU_160655_3_2_10"/>
<dbReference type="GO" id="GO:0015935">
    <property type="term" value="C:small ribosomal subunit"/>
    <property type="evidence" value="ECO:0007669"/>
    <property type="project" value="TreeGrafter"/>
</dbReference>
<evidence type="ECO:0000256" key="6">
    <source>
        <dbReference type="ARBA" id="ARBA00023274"/>
    </source>
</evidence>
<dbReference type="PANTHER" id="PTHR33398:SF1">
    <property type="entry name" value="SMALL RIBOSOMAL SUBUNIT PROTEIN BS20C"/>
    <property type="match status" value="1"/>
</dbReference>
<keyword evidence="10" id="KW-1185">Reference proteome</keyword>
<keyword evidence="6 8" id="KW-0687">Ribonucleoprotein</keyword>
<dbReference type="Proteomes" id="UP000007519">
    <property type="component" value="Chromosome"/>
</dbReference>
<protein>
    <recommendedName>
        <fullName evidence="7 8">Small ribosomal subunit protein bS20</fullName>
    </recommendedName>
</protein>
<evidence type="ECO:0000256" key="1">
    <source>
        <dbReference type="ARBA" id="ARBA00003134"/>
    </source>
</evidence>
<gene>
    <name evidence="8 9" type="primary">rpsT</name>
    <name evidence="9" type="ordered locus">SGRA_1570</name>
</gene>
<dbReference type="OrthoDB" id="9808392at2"/>
<name>H6L9U2_SAPGL</name>
<comment type="function">
    <text evidence="1 8">Binds directly to 16S ribosomal RNA.</text>
</comment>
<organism evidence="9 10">
    <name type="scientific">Saprospira grandis (strain Lewin)</name>
    <dbReference type="NCBI Taxonomy" id="984262"/>
    <lineage>
        <taxon>Bacteria</taxon>
        <taxon>Pseudomonadati</taxon>
        <taxon>Bacteroidota</taxon>
        <taxon>Saprospiria</taxon>
        <taxon>Saprospirales</taxon>
        <taxon>Saprospiraceae</taxon>
        <taxon>Saprospira</taxon>
    </lineage>
</organism>
<evidence type="ECO:0000256" key="8">
    <source>
        <dbReference type="HAMAP-Rule" id="MF_00500"/>
    </source>
</evidence>
<dbReference type="AlphaFoldDB" id="H6L9U2"/>